<proteinExistence type="predicted"/>
<dbReference type="AlphaFoldDB" id="A0A9E9LDL7"/>
<dbReference type="Pfam" id="PF05930">
    <property type="entry name" value="Phage_AlpA"/>
    <property type="match status" value="1"/>
</dbReference>
<dbReference type="PANTHER" id="PTHR36154">
    <property type="entry name" value="DNA-BINDING TRANSCRIPTIONAL ACTIVATOR ALPA"/>
    <property type="match status" value="1"/>
</dbReference>
<dbReference type="EMBL" id="CP098251">
    <property type="protein sequence ID" value="WAV91343.1"/>
    <property type="molecule type" value="Genomic_DNA"/>
</dbReference>
<accession>A0A9E9LDL7</accession>
<gene>
    <name evidence="1" type="ORF">NB646_00835</name>
</gene>
<evidence type="ECO:0000313" key="1">
    <source>
        <dbReference type="EMBL" id="WAV91343.1"/>
    </source>
</evidence>
<dbReference type="InterPro" id="IPR009061">
    <property type="entry name" value="DNA-bd_dom_put_sf"/>
</dbReference>
<dbReference type="Proteomes" id="UP001164819">
    <property type="component" value="Chromosome"/>
</dbReference>
<dbReference type="Gene3D" id="1.10.238.160">
    <property type="match status" value="1"/>
</dbReference>
<protein>
    <submittedName>
        <fullName evidence="1">AlpA family transcriptional regulator</fullName>
    </submittedName>
</protein>
<dbReference type="PANTHER" id="PTHR36154:SF1">
    <property type="entry name" value="DNA-BINDING TRANSCRIPTIONAL ACTIVATOR ALPA"/>
    <property type="match status" value="1"/>
</dbReference>
<name>A0A9E9LDL7_9BURK</name>
<organism evidence="1">
    <name type="scientific">Oxalobacter aliiformigenes</name>
    <dbReference type="NCBI Taxonomy" id="2946593"/>
    <lineage>
        <taxon>Bacteria</taxon>
        <taxon>Pseudomonadati</taxon>
        <taxon>Pseudomonadota</taxon>
        <taxon>Betaproteobacteria</taxon>
        <taxon>Burkholderiales</taxon>
        <taxon>Oxalobacteraceae</taxon>
        <taxon>Oxalobacter</taxon>
    </lineage>
</organism>
<dbReference type="SUPFAM" id="SSF46955">
    <property type="entry name" value="Putative DNA-binding domain"/>
    <property type="match status" value="1"/>
</dbReference>
<dbReference type="InterPro" id="IPR052931">
    <property type="entry name" value="Prophage_regulatory_activator"/>
</dbReference>
<sequence>MTTVQTNTKRIIRQKEVSEKLGLSKATIWTYVRTRDDFPKPIRLGANSVGWLESEIDAFIDARIAASRA</sequence>
<reference evidence="1" key="1">
    <citation type="journal article" date="2022" name="Front. Microbiol.">
        <title>New perspectives on an old grouping: The genomic and phenotypic variability of Oxalobacter formigenes and the implications for calcium oxalate stone prevention.</title>
        <authorList>
            <person name="Chmiel J.A."/>
            <person name="Carr C."/>
            <person name="Stuivenberg G.A."/>
            <person name="Venema R."/>
            <person name="Chanyi R.M."/>
            <person name="Al K.F."/>
            <person name="Giguere D."/>
            <person name="Say H."/>
            <person name="Akouris P.P."/>
            <person name="Dominguez Romero S.A."/>
            <person name="Kwong A."/>
            <person name="Tai V."/>
            <person name="Koval S.F."/>
            <person name="Razvi H."/>
            <person name="Bjazevic J."/>
            <person name="Burton J.P."/>
        </authorList>
    </citation>
    <scope>NUCLEOTIDE SEQUENCE</scope>
    <source>
        <strain evidence="1">OxK</strain>
    </source>
</reference>
<dbReference type="InterPro" id="IPR010260">
    <property type="entry name" value="AlpA"/>
</dbReference>
<dbReference type="RefSeq" id="WP_269277221.1">
    <property type="nucleotide sequence ID" value="NZ_CP098247.1"/>
</dbReference>